<dbReference type="InterPro" id="IPR039848">
    <property type="entry name" value="Ribosomal_mS35_mt"/>
</dbReference>
<evidence type="ECO:0000313" key="3">
    <source>
        <dbReference type="Proteomes" id="UP000887013"/>
    </source>
</evidence>
<dbReference type="PANTHER" id="PTHR13490">
    <property type="entry name" value="MITOCHONDRIAL 28S RIBOSOMAL PROTEIN S28"/>
    <property type="match status" value="1"/>
</dbReference>
<organism evidence="2 3">
    <name type="scientific">Nephila pilipes</name>
    <name type="common">Giant wood spider</name>
    <name type="synonym">Nephila maculata</name>
    <dbReference type="NCBI Taxonomy" id="299642"/>
    <lineage>
        <taxon>Eukaryota</taxon>
        <taxon>Metazoa</taxon>
        <taxon>Ecdysozoa</taxon>
        <taxon>Arthropoda</taxon>
        <taxon>Chelicerata</taxon>
        <taxon>Arachnida</taxon>
        <taxon>Araneae</taxon>
        <taxon>Araneomorphae</taxon>
        <taxon>Entelegynae</taxon>
        <taxon>Araneoidea</taxon>
        <taxon>Nephilidae</taxon>
        <taxon>Nephila</taxon>
    </lineage>
</organism>
<keyword evidence="2" id="KW-0689">Ribosomal protein</keyword>
<dbReference type="PANTHER" id="PTHR13490:SF0">
    <property type="entry name" value="SMALL RIBOSOMAL SUBUNIT PROTEIN MS35"/>
    <property type="match status" value="1"/>
</dbReference>
<accession>A0A8X6I2L1</accession>
<dbReference type="AlphaFoldDB" id="A0A8X6I2L1"/>
<gene>
    <name evidence="2" type="primary">MRPS35</name>
    <name evidence="2" type="ORF">NPIL_182281</name>
</gene>
<keyword evidence="2" id="KW-0687">Ribonucleoprotein</keyword>
<dbReference type="GO" id="GO:0003735">
    <property type="term" value="F:structural constituent of ribosome"/>
    <property type="evidence" value="ECO:0007669"/>
    <property type="project" value="InterPro"/>
</dbReference>
<evidence type="ECO:0000313" key="2">
    <source>
        <dbReference type="EMBL" id="GFS28296.1"/>
    </source>
</evidence>
<sequence>MASLKLNQNLKLFFSFKQIRYDLNFNRRTATEPVDDEFRVLELYPRKQMGRKTEGRRFMDAQVIPPREKRMPIDQDWPSVWPTAKTFRPSSVPLPLYQGYDKKRAPPGKYANAELMKIPNFLHLTPPAIERHCNAIKKFCTEWPKGLETDEDCRKHFPIQIIESDYCHSSPSVHDERSRVVTLKVKLNDLKFDYHGRDKIQRLLGDRYEKNSDTIVLVADRCPTRQQNYDYLIYLLTALHHESWITEPWEHEKTEADMEKFFFEGSRIQNKIVKTLKQLETKSQSKLSEEELKTSKEVEYFGEAVTDLLNEGETKNNILKYKDAVIKSLLTSS</sequence>
<name>A0A8X6I2L1_NEPPI</name>
<evidence type="ECO:0000259" key="1">
    <source>
        <dbReference type="Pfam" id="PF10213"/>
    </source>
</evidence>
<dbReference type="Proteomes" id="UP000887013">
    <property type="component" value="Unassembled WGS sequence"/>
</dbReference>
<keyword evidence="3" id="KW-1185">Reference proteome</keyword>
<reference evidence="2" key="1">
    <citation type="submission" date="2020-08" db="EMBL/GenBank/DDBJ databases">
        <title>Multicomponent nature underlies the extraordinary mechanical properties of spider dragline silk.</title>
        <authorList>
            <person name="Kono N."/>
            <person name="Nakamura H."/>
            <person name="Mori M."/>
            <person name="Yoshida Y."/>
            <person name="Ohtoshi R."/>
            <person name="Malay A.D."/>
            <person name="Moran D.A.P."/>
            <person name="Tomita M."/>
            <person name="Numata K."/>
            <person name="Arakawa K."/>
        </authorList>
    </citation>
    <scope>NUCLEOTIDE SEQUENCE</scope>
</reference>
<protein>
    <submittedName>
        <fullName evidence="2">28S ribosomal protein S35, mitochondrial</fullName>
    </submittedName>
</protein>
<dbReference type="InterPro" id="IPR019349">
    <property type="entry name" value="Ribosomal_mS35_mit"/>
</dbReference>
<dbReference type="GO" id="GO:0005763">
    <property type="term" value="C:mitochondrial small ribosomal subunit"/>
    <property type="evidence" value="ECO:0007669"/>
    <property type="project" value="TreeGrafter"/>
</dbReference>
<dbReference type="EMBL" id="BMAW01041403">
    <property type="protein sequence ID" value="GFS28296.1"/>
    <property type="molecule type" value="Genomic_DNA"/>
</dbReference>
<feature type="domain" description="Small ribosomal subunit protein mS35 mitochondrial conserved" evidence="1">
    <location>
        <begin position="161"/>
        <end position="243"/>
    </location>
</feature>
<dbReference type="OrthoDB" id="283424at2759"/>
<proteinExistence type="predicted"/>
<dbReference type="Pfam" id="PF10213">
    <property type="entry name" value="MRP-S28"/>
    <property type="match status" value="1"/>
</dbReference>
<dbReference type="GO" id="GO:0032543">
    <property type="term" value="P:mitochondrial translation"/>
    <property type="evidence" value="ECO:0007669"/>
    <property type="project" value="InterPro"/>
</dbReference>
<comment type="caution">
    <text evidence="2">The sequence shown here is derived from an EMBL/GenBank/DDBJ whole genome shotgun (WGS) entry which is preliminary data.</text>
</comment>